<comment type="caution">
    <text evidence="1">The sequence shown here is derived from an EMBL/GenBank/DDBJ whole genome shotgun (WGS) entry which is preliminary data.</text>
</comment>
<dbReference type="PROSITE" id="PS51257">
    <property type="entry name" value="PROKAR_LIPOPROTEIN"/>
    <property type="match status" value="1"/>
</dbReference>
<dbReference type="EMBL" id="JAZHOF010000015">
    <property type="protein sequence ID" value="MEJ8574932.1"/>
    <property type="molecule type" value="Genomic_DNA"/>
</dbReference>
<name>A0AAW9RMF8_9HYPH</name>
<keyword evidence="2" id="KW-1185">Reference proteome</keyword>
<evidence type="ECO:0000313" key="1">
    <source>
        <dbReference type="EMBL" id="MEJ8574932.1"/>
    </source>
</evidence>
<gene>
    <name evidence="1" type="ORF">V3328_25890</name>
</gene>
<dbReference type="Proteomes" id="UP001378188">
    <property type="component" value="Unassembled WGS sequence"/>
</dbReference>
<sequence length="139" mass="15146">MLAAPAKAQQVEWRGGGFLSSLTQACLDDGYKEHEYVSVRYRPKGFGSNGSQSRIGFFHPLFFATSYAINGNFAKSFKPVQGGGTSAGTFLFETTMKLTQKPSKLTDSTPSVELSGQIRNYGGTPDCTMAFEVNLTRRP</sequence>
<reference evidence="1 2" key="1">
    <citation type="submission" date="2024-02" db="EMBL/GenBank/DDBJ databases">
        <title>Genome analysis and characterization of Microbaculum marinisediminis sp. nov., isolated from marine sediment.</title>
        <authorList>
            <person name="Du Z.-J."/>
            <person name="Ye Y.-Q."/>
            <person name="Zhang Z.-R."/>
            <person name="Yuan S.-M."/>
            <person name="Zhang X.-Y."/>
        </authorList>
    </citation>
    <scope>NUCLEOTIDE SEQUENCE [LARGE SCALE GENOMIC DNA]</scope>
    <source>
        <strain evidence="1 2">SDUM1044001</strain>
    </source>
</reference>
<dbReference type="RefSeq" id="WP_340332632.1">
    <property type="nucleotide sequence ID" value="NZ_JAZHOF010000015.1"/>
</dbReference>
<protein>
    <submittedName>
        <fullName evidence="1">Uncharacterized protein</fullName>
    </submittedName>
</protein>
<accession>A0AAW9RMF8</accession>
<evidence type="ECO:0000313" key="2">
    <source>
        <dbReference type="Proteomes" id="UP001378188"/>
    </source>
</evidence>
<proteinExistence type="predicted"/>
<dbReference type="AlphaFoldDB" id="A0AAW9RMF8"/>
<organism evidence="1 2">
    <name type="scientific">Microbaculum marinum</name>
    <dbReference type="NCBI Taxonomy" id="1764581"/>
    <lineage>
        <taxon>Bacteria</taxon>
        <taxon>Pseudomonadati</taxon>
        <taxon>Pseudomonadota</taxon>
        <taxon>Alphaproteobacteria</taxon>
        <taxon>Hyphomicrobiales</taxon>
        <taxon>Tepidamorphaceae</taxon>
        <taxon>Microbaculum</taxon>
    </lineage>
</organism>